<keyword evidence="2" id="KW-0378">Hydrolase</keyword>
<dbReference type="EMBL" id="JAQJAN010000003">
    <property type="protein sequence ID" value="KAJ5734011.1"/>
    <property type="molecule type" value="Genomic_DNA"/>
</dbReference>
<dbReference type="AlphaFoldDB" id="A0AAD6HSI4"/>
<evidence type="ECO:0008006" key="6">
    <source>
        <dbReference type="Google" id="ProtNLM"/>
    </source>
</evidence>
<evidence type="ECO:0000256" key="3">
    <source>
        <dbReference type="SAM" id="Phobius"/>
    </source>
</evidence>
<dbReference type="Gene3D" id="3.40.50.1820">
    <property type="entry name" value="alpha/beta hydrolase"/>
    <property type="match status" value="1"/>
</dbReference>
<dbReference type="GO" id="GO:0072330">
    <property type="term" value="P:monocarboxylic acid biosynthetic process"/>
    <property type="evidence" value="ECO:0007669"/>
    <property type="project" value="UniProtKB-ARBA"/>
</dbReference>
<evidence type="ECO:0000256" key="2">
    <source>
        <dbReference type="ARBA" id="ARBA00022801"/>
    </source>
</evidence>
<gene>
    <name evidence="4" type="ORF">N7493_002797</name>
</gene>
<organism evidence="4 5">
    <name type="scientific">Penicillium malachiteum</name>
    <dbReference type="NCBI Taxonomy" id="1324776"/>
    <lineage>
        <taxon>Eukaryota</taxon>
        <taxon>Fungi</taxon>
        <taxon>Dikarya</taxon>
        <taxon>Ascomycota</taxon>
        <taxon>Pezizomycotina</taxon>
        <taxon>Eurotiomycetes</taxon>
        <taxon>Eurotiomycetidae</taxon>
        <taxon>Eurotiales</taxon>
        <taxon>Aspergillaceae</taxon>
        <taxon>Penicillium</taxon>
    </lineage>
</organism>
<reference evidence="4" key="2">
    <citation type="submission" date="2023-01" db="EMBL/GenBank/DDBJ databases">
        <authorList>
            <person name="Petersen C."/>
        </authorList>
    </citation>
    <scope>NUCLEOTIDE SEQUENCE</scope>
    <source>
        <strain evidence="4">IBT 17514</strain>
    </source>
</reference>
<sequence length="554" mass="62508">MTPDTKVSQELSVPPPPQKKKWVSRVLRPVVLFLVLFIWGILQFSQESFTLKKPHKGHYKSSPKDEPFKWENITPEKQLVYHPCFDEYQCARLEVPMDWNRTDGQGATVAVAVIRLPAKVPVTDLRYGGPILLNPGGPSGSGVSLALKRGKMLQDIVDFEESPESPAPQSEDAKYFDIVSFDPRGVNNTTPSFSCFANPEDRIAWKHETIADGNIVSSDIAFDILWARGQALGETCTNPGLFDTDESEWLGRFMNTPAVIADMVELIERHGEWREKETKKLLKKSYAHKLPRTEKKKVLEKNSWKRGEEQLLYWGFSYGTVIGATFAALQPNRVHRLVVDGVVDSYDYYAGNWLTNLQDSDGALNTFFEDCHEAGPESCPFASDDLQDLKDRFQGVLEDLRSNPLPVSASKSRGPEIITYSDIHILVFTSLYSPAAVFPLVAQIFTDLSQRNGSSAADFKADLRKGNVASKHSDEVQSSVLCTDGGDYRGMNKSEYREYWKALEDQGHFTGDDWAALRLSCPSWNIRPAWAFNARLKCRMDFPVLKFYIKIQRA</sequence>
<evidence type="ECO:0000313" key="4">
    <source>
        <dbReference type="EMBL" id="KAJ5734011.1"/>
    </source>
</evidence>
<evidence type="ECO:0000313" key="5">
    <source>
        <dbReference type="Proteomes" id="UP001215712"/>
    </source>
</evidence>
<dbReference type="PANTHER" id="PTHR43248:SF25">
    <property type="entry name" value="AB HYDROLASE-1 DOMAIN-CONTAINING PROTEIN-RELATED"/>
    <property type="match status" value="1"/>
</dbReference>
<comment type="caution">
    <text evidence="4">The sequence shown here is derived from an EMBL/GenBank/DDBJ whole genome shotgun (WGS) entry which is preliminary data.</text>
</comment>
<keyword evidence="5" id="KW-1185">Reference proteome</keyword>
<dbReference type="PANTHER" id="PTHR43248">
    <property type="entry name" value="2-SUCCINYL-6-HYDROXY-2,4-CYCLOHEXADIENE-1-CARBOXYLATE SYNTHASE"/>
    <property type="match status" value="1"/>
</dbReference>
<dbReference type="GO" id="GO:0016787">
    <property type="term" value="F:hydrolase activity"/>
    <property type="evidence" value="ECO:0007669"/>
    <property type="project" value="UniProtKB-KW"/>
</dbReference>
<keyword evidence="3" id="KW-1133">Transmembrane helix</keyword>
<comment type="similarity">
    <text evidence="1">Belongs to the peptidase S33 family.</text>
</comment>
<evidence type="ECO:0000256" key="1">
    <source>
        <dbReference type="ARBA" id="ARBA00010088"/>
    </source>
</evidence>
<dbReference type="Proteomes" id="UP001215712">
    <property type="component" value="Unassembled WGS sequence"/>
</dbReference>
<protein>
    <recommendedName>
        <fullName evidence="6">AB hydrolase-1 domain-containing protein</fullName>
    </recommendedName>
</protein>
<accession>A0AAD6HSI4</accession>
<name>A0AAD6HSI4_9EURO</name>
<dbReference type="GO" id="GO:0017000">
    <property type="term" value="P:antibiotic biosynthetic process"/>
    <property type="evidence" value="ECO:0007669"/>
    <property type="project" value="UniProtKB-ARBA"/>
</dbReference>
<dbReference type="InterPro" id="IPR051601">
    <property type="entry name" value="Serine_prot/Carboxylest_S33"/>
</dbReference>
<feature type="transmembrane region" description="Helical" evidence="3">
    <location>
        <begin position="26"/>
        <end position="44"/>
    </location>
</feature>
<keyword evidence="3" id="KW-0472">Membrane</keyword>
<dbReference type="InterPro" id="IPR029058">
    <property type="entry name" value="AB_hydrolase_fold"/>
</dbReference>
<proteinExistence type="inferred from homology"/>
<reference evidence="4" key="1">
    <citation type="journal article" date="2023" name="IMA Fungus">
        <title>Comparative genomic study of the Penicillium genus elucidates a diverse pangenome and 15 lateral gene transfer events.</title>
        <authorList>
            <person name="Petersen C."/>
            <person name="Sorensen T."/>
            <person name="Nielsen M.R."/>
            <person name="Sondergaard T.E."/>
            <person name="Sorensen J.L."/>
            <person name="Fitzpatrick D.A."/>
            <person name="Frisvad J.C."/>
            <person name="Nielsen K.L."/>
        </authorList>
    </citation>
    <scope>NUCLEOTIDE SEQUENCE</scope>
    <source>
        <strain evidence="4">IBT 17514</strain>
    </source>
</reference>
<dbReference type="SUPFAM" id="SSF53474">
    <property type="entry name" value="alpha/beta-Hydrolases"/>
    <property type="match status" value="1"/>
</dbReference>
<keyword evidence="3" id="KW-0812">Transmembrane</keyword>